<dbReference type="GeneID" id="93973481"/>
<protein>
    <submittedName>
        <fullName evidence="1">Uncharacterized protein</fullName>
    </submittedName>
</protein>
<sequence>MFDVLIEPTTAVRIIKGFIRELDSQERKHGQPPEFDPEALGKAFAHHGEKISEALWLIHRSNGTRLQRLNAGVTKALADTQKLIDADLMHSASLKASGE</sequence>
<dbReference type="KEGG" id="coe:CP258_02205"/>
<evidence type="ECO:0000313" key="1">
    <source>
        <dbReference type="EMBL" id="AFK16059.3"/>
    </source>
</evidence>
<proteinExistence type="predicted"/>
<reference evidence="1 2" key="1">
    <citation type="journal article" date="2013" name="J. Biotechnol.">
        <title>Genome sequence of Corynebacterium pseudotuberculosis biovar equi strain 258 and prediction of antigenic targets to improve biotechnological vaccine production.</title>
        <authorList>
            <person name="Soares S.C."/>
            <person name="Trost E."/>
            <person name="Ramos R.T."/>
            <person name="Carneiro A.R."/>
            <person name="Santos A.R."/>
            <person name="Pinto A.C."/>
            <person name="Barbosa E."/>
            <person name="Aburjaile F."/>
            <person name="Ali A."/>
            <person name="Diniz C.A."/>
            <person name="Hassan S.S."/>
            <person name="Fiaux K."/>
            <person name="Guimaraes L.C."/>
            <person name="Bakhtiar S.M."/>
            <person name="Pereira U."/>
            <person name="Almeida S.S."/>
            <person name="Abreu V.A."/>
            <person name="Rocha F.S."/>
            <person name="Dorella F.A."/>
            <person name="Miyoshi A."/>
            <person name="Silva A."/>
            <person name="Azevedo V."/>
            <person name="Tauch A."/>
        </authorList>
    </citation>
    <scope>NUCLEOTIDE SEQUENCE [LARGE SCALE GENOMIC DNA]</scope>
    <source>
        <strain evidence="1 2">258</strain>
    </source>
</reference>
<accession>A0AAU8PZM4</accession>
<organism evidence="1 2">
    <name type="scientific">Corynebacterium pseudotuberculosis 258</name>
    <dbReference type="NCBI Taxonomy" id="1168865"/>
    <lineage>
        <taxon>Bacteria</taxon>
        <taxon>Bacillati</taxon>
        <taxon>Actinomycetota</taxon>
        <taxon>Actinomycetes</taxon>
        <taxon>Mycobacteriales</taxon>
        <taxon>Corynebacteriaceae</taxon>
        <taxon>Corynebacterium</taxon>
    </lineage>
</organism>
<dbReference type="EMBL" id="CP003540">
    <property type="protein sequence ID" value="AFK16059.3"/>
    <property type="molecule type" value="Genomic_DNA"/>
</dbReference>
<evidence type="ECO:0000313" key="2">
    <source>
        <dbReference type="Proteomes" id="UP000006465"/>
    </source>
</evidence>
<name>A0AAU8PZM4_CORPS</name>
<gene>
    <name evidence="1" type="ORF">CP258_02205</name>
</gene>
<dbReference type="Proteomes" id="UP000006465">
    <property type="component" value="Chromosome"/>
</dbReference>
<dbReference type="RefSeq" id="WP_013241263.1">
    <property type="nucleotide sequence ID" value="NC_017945.3"/>
</dbReference>
<dbReference type="AlphaFoldDB" id="A0AAU8PZM4"/>